<comment type="catalytic activity">
    <reaction evidence="3">
        <text>a (3R)-hydroxyacyl-[ACP] + NADP(+) = a 3-oxoacyl-[ACP] + NADPH + H(+)</text>
        <dbReference type="Rhea" id="RHEA:17397"/>
        <dbReference type="Rhea" id="RHEA-COMP:9916"/>
        <dbReference type="Rhea" id="RHEA-COMP:9945"/>
        <dbReference type="ChEBI" id="CHEBI:15378"/>
        <dbReference type="ChEBI" id="CHEBI:57783"/>
        <dbReference type="ChEBI" id="CHEBI:58349"/>
        <dbReference type="ChEBI" id="CHEBI:78776"/>
        <dbReference type="ChEBI" id="CHEBI:78827"/>
        <dbReference type="EC" id="1.1.1.100"/>
    </reaction>
</comment>
<feature type="domain" description="Amidase" evidence="4">
    <location>
        <begin position="10"/>
        <end position="207"/>
    </location>
</feature>
<dbReference type="EC" id="1.1.1.100" evidence="2"/>
<comment type="caution">
    <text evidence="5">The sequence shown here is derived from an EMBL/GenBank/DDBJ whole genome shotgun (WGS) entry which is preliminary data.</text>
</comment>
<evidence type="ECO:0000313" key="5">
    <source>
        <dbReference type="EMBL" id="CAI7998848.1"/>
    </source>
</evidence>
<dbReference type="InterPro" id="IPR050259">
    <property type="entry name" value="SDR"/>
</dbReference>
<reference evidence="5" key="1">
    <citation type="submission" date="2023-03" db="EMBL/GenBank/DDBJ databases">
        <authorList>
            <person name="Steffen K."/>
            <person name="Cardenas P."/>
        </authorList>
    </citation>
    <scope>NUCLEOTIDE SEQUENCE</scope>
</reference>
<dbReference type="PRINTS" id="PR00081">
    <property type="entry name" value="GDHRDH"/>
</dbReference>
<gene>
    <name evidence="5" type="ORF">GBAR_LOCUS2545</name>
</gene>
<dbReference type="InterPro" id="IPR036291">
    <property type="entry name" value="NAD(P)-bd_dom_sf"/>
</dbReference>
<dbReference type="SUPFAM" id="SSF75304">
    <property type="entry name" value="Amidase signature (AS) enzymes"/>
    <property type="match status" value="1"/>
</dbReference>
<organism evidence="5 6">
    <name type="scientific">Geodia barretti</name>
    <name type="common">Barrett's horny sponge</name>
    <dbReference type="NCBI Taxonomy" id="519541"/>
    <lineage>
        <taxon>Eukaryota</taxon>
        <taxon>Metazoa</taxon>
        <taxon>Porifera</taxon>
        <taxon>Demospongiae</taxon>
        <taxon>Heteroscleromorpha</taxon>
        <taxon>Tetractinellida</taxon>
        <taxon>Astrophorina</taxon>
        <taxon>Geodiidae</taxon>
        <taxon>Geodia</taxon>
    </lineage>
</organism>
<evidence type="ECO:0000259" key="4">
    <source>
        <dbReference type="Pfam" id="PF01425"/>
    </source>
</evidence>
<dbReference type="PANTHER" id="PTHR42879">
    <property type="entry name" value="3-OXOACYL-(ACYL-CARRIER-PROTEIN) REDUCTASE"/>
    <property type="match status" value="1"/>
</dbReference>
<dbReference type="PANTHER" id="PTHR42879:SF6">
    <property type="entry name" value="NADPH-DEPENDENT REDUCTASE BACG"/>
    <property type="match status" value="1"/>
</dbReference>
<comment type="similarity">
    <text evidence="1">Belongs to the short-chain dehydrogenases/reductases (SDR) family.</text>
</comment>
<dbReference type="EMBL" id="CASHTH010000353">
    <property type="protein sequence ID" value="CAI7998848.1"/>
    <property type="molecule type" value="Genomic_DNA"/>
</dbReference>
<dbReference type="Pfam" id="PF01425">
    <property type="entry name" value="Amidase"/>
    <property type="match status" value="1"/>
</dbReference>
<accession>A0AA35QZX5</accession>
<protein>
    <recommendedName>
        <fullName evidence="2">3-oxoacyl-[acyl-carrier-protein] reductase</fullName>
        <ecNumber evidence="2">1.1.1.100</ecNumber>
    </recommendedName>
</protein>
<dbReference type="SUPFAM" id="SSF51735">
    <property type="entry name" value="NAD(P)-binding Rossmann-fold domains"/>
    <property type="match status" value="1"/>
</dbReference>
<dbReference type="InterPro" id="IPR002347">
    <property type="entry name" value="SDR_fam"/>
</dbReference>
<evidence type="ECO:0000256" key="3">
    <source>
        <dbReference type="ARBA" id="ARBA00048508"/>
    </source>
</evidence>
<name>A0AA35QZX5_GEOBA</name>
<evidence type="ECO:0000256" key="1">
    <source>
        <dbReference type="ARBA" id="ARBA00006484"/>
    </source>
</evidence>
<dbReference type="InterPro" id="IPR036928">
    <property type="entry name" value="AS_sf"/>
</dbReference>
<keyword evidence="6" id="KW-1185">Reference proteome</keyword>
<dbReference type="Gene3D" id="3.90.1300.10">
    <property type="entry name" value="Amidase signature (AS) domain"/>
    <property type="match status" value="1"/>
</dbReference>
<dbReference type="GO" id="GO:0004316">
    <property type="term" value="F:3-oxoacyl-[acyl-carrier-protein] reductase (NADPH) activity"/>
    <property type="evidence" value="ECO:0007669"/>
    <property type="project" value="UniProtKB-EC"/>
</dbReference>
<evidence type="ECO:0000313" key="6">
    <source>
        <dbReference type="Proteomes" id="UP001174909"/>
    </source>
</evidence>
<dbReference type="AlphaFoldDB" id="A0AA35QZX5"/>
<dbReference type="Proteomes" id="UP001174909">
    <property type="component" value="Unassembled WGS sequence"/>
</dbReference>
<evidence type="ECO:0000256" key="2">
    <source>
        <dbReference type="ARBA" id="ARBA00012948"/>
    </source>
</evidence>
<dbReference type="InterPro" id="IPR023631">
    <property type="entry name" value="Amidase_dom"/>
</dbReference>
<proteinExistence type="inferred from homology"/>
<dbReference type="Pfam" id="PF00106">
    <property type="entry name" value="adh_short"/>
    <property type="match status" value="1"/>
</dbReference>
<dbReference type="Gene3D" id="3.40.50.720">
    <property type="entry name" value="NAD(P)-binding Rossmann-like Domain"/>
    <property type="match status" value="1"/>
</dbReference>
<sequence length="477" mass="50535">MQQGSVFGEPLERDFGGTRIAWSRNVGGAPIDPVITKTLDAQRQVFEDLGCIVEDAEPPLEDAGEIFHVLRAAIFAHQHEANIRDHRKMVKDTIIWNAEEGARISALDVKKAEERRTALYVRMADFMSRYDFLMLPVTSVPPFSADVEYPTEIAGKPLANYLEWMTPCSSITVTGLPAISVPSGFAADGLPAGLQIVGQQKADFSVLQMAHAFEELDGKSAVVTGGSRGIGKAIAWELAREGCNVAICARNVDALEATAKEIAADTGRDIFAIECNTSDTTSVDAMVARANFQLGGIDILVNNAARPLGQARVPGIEGVTDDAFNEDINTKVLGYLRCARAVAPIMKERGWGRIINISGLASRSSGSAVGSMRNVAVSALTKNLADELGPHGINSVVIHPGTTRTEATAGVAAARAAERGVSVEAILEEMAKNNSARRIIDAREIAYIAAFVASPKAVAINGDGIAAGGGVGTAIHY</sequence>